<dbReference type="EC" id="3.2.2.27" evidence="4 9"/>
<gene>
    <name evidence="9 13" type="primary">ung</name>
    <name evidence="13" type="ORF">ESZ_00094</name>
</gene>
<evidence type="ECO:0000313" key="13">
    <source>
        <dbReference type="EMBL" id="CAB3976313.1"/>
    </source>
</evidence>
<dbReference type="Proteomes" id="UP000509549">
    <property type="component" value="Chromosome"/>
</dbReference>
<evidence type="ECO:0000256" key="6">
    <source>
        <dbReference type="ARBA" id="ARBA00022763"/>
    </source>
</evidence>
<keyword evidence="6 9" id="KW-0227">DNA damage</keyword>
<dbReference type="SMART" id="SM00987">
    <property type="entry name" value="UreE_C"/>
    <property type="match status" value="1"/>
</dbReference>
<evidence type="ECO:0000256" key="7">
    <source>
        <dbReference type="ARBA" id="ARBA00022801"/>
    </source>
</evidence>
<keyword evidence="8 9" id="KW-0234">DNA repair</keyword>
<evidence type="ECO:0000256" key="2">
    <source>
        <dbReference type="ARBA" id="ARBA00002631"/>
    </source>
</evidence>
<evidence type="ECO:0000256" key="1">
    <source>
        <dbReference type="ARBA" id="ARBA00001400"/>
    </source>
</evidence>
<protein>
    <recommendedName>
        <fullName evidence="5 9">Uracil-DNA glycosylase</fullName>
        <shortName evidence="9">UDG</shortName>
        <ecNumber evidence="4 9">3.2.2.27</ecNumber>
    </recommendedName>
</protein>
<dbReference type="NCBIfam" id="TIGR00628">
    <property type="entry name" value="ung"/>
    <property type="match status" value="1"/>
</dbReference>
<dbReference type="RefSeq" id="WP_176604845.1">
    <property type="nucleotide sequence ID" value="NZ_LR794158.1"/>
</dbReference>
<proteinExistence type="inferred from homology"/>
<dbReference type="AlphaFoldDB" id="A0A6J5JY90"/>
<keyword evidence="7 9" id="KW-0378">Hydrolase</keyword>
<reference evidence="13 14" key="1">
    <citation type="submission" date="2020-04" db="EMBL/GenBank/DDBJ databases">
        <authorList>
            <person name="Graf S J."/>
        </authorList>
    </citation>
    <scope>NUCLEOTIDE SEQUENCE [LARGE SCALE GENOMIC DNA]</scope>
    <source>
        <strain evidence="13">1</strain>
    </source>
</reference>
<comment type="function">
    <text evidence="2 9 11">Excises uracil residues from the DNA which can arise as a result of misincorporation of dUMP residues by DNA polymerase or due to deamination of cytosine.</text>
</comment>
<evidence type="ECO:0000259" key="12">
    <source>
        <dbReference type="SMART" id="SM00986"/>
    </source>
</evidence>
<dbReference type="PANTHER" id="PTHR11264:SF0">
    <property type="entry name" value="URACIL-DNA GLYCOSYLASE"/>
    <property type="match status" value="1"/>
</dbReference>
<dbReference type="SUPFAM" id="SSF52141">
    <property type="entry name" value="Uracil-DNA glycosylase-like"/>
    <property type="match status" value="1"/>
</dbReference>
<dbReference type="KEGG" id="acil:ESZ_00094"/>
<evidence type="ECO:0000256" key="3">
    <source>
        <dbReference type="ARBA" id="ARBA00008184"/>
    </source>
</evidence>
<evidence type="ECO:0000256" key="11">
    <source>
        <dbReference type="RuleBase" id="RU003780"/>
    </source>
</evidence>
<dbReference type="PROSITE" id="PS00130">
    <property type="entry name" value="U_DNA_GLYCOSYLASE"/>
    <property type="match status" value="1"/>
</dbReference>
<name>A0A6J5JY90_9GAMM</name>
<dbReference type="SMART" id="SM00986">
    <property type="entry name" value="UDG"/>
    <property type="match status" value="1"/>
</dbReference>
<dbReference type="NCBIfam" id="NF003592">
    <property type="entry name" value="PRK05254.1-5"/>
    <property type="match status" value="1"/>
</dbReference>
<evidence type="ECO:0000313" key="14">
    <source>
        <dbReference type="Proteomes" id="UP000509549"/>
    </source>
</evidence>
<keyword evidence="14" id="KW-1185">Reference proteome</keyword>
<evidence type="ECO:0000256" key="4">
    <source>
        <dbReference type="ARBA" id="ARBA00012030"/>
    </source>
</evidence>
<dbReference type="HAMAP" id="MF_00148">
    <property type="entry name" value="UDG"/>
    <property type="match status" value="1"/>
</dbReference>
<comment type="subcellular location">
    <subcellularLocation>
        <location evidence="9">Cytoplasm</location>
    </subcellularLocation>
</comment>
<comment type="catalytic activity">
    <reaction evidence="1 9 11">
        <text>Hydrolyzes single-stranded DNA or mismatched double-stranded DNA and polynucleotides, releasing free uracil.</text>
        <dbReference type="EC" id="3.2.2.27"/>
    </reaction>
</comment>
<dbReference type="GO" id="GO:0005737">
    <property type="term" value="C:cytoplasm"/>
    <property type="evidence" value="ECO:0007669"/>
    <property type="project" value="UniProtKB-SubCell"/>
</dbReference>
<dbReference type="Pfam" id="PF03167">
    <property type="entry name" value="UDG"/>
    <property type="match status" value="1"/>
</dbReference>
<dbReference type="InterPro" id="IPR005122">
    <property type="entry name" value="Uracil-DNA_glycosylase-like"/>
</dbReference>
<evidence type="ECO:0000256" key="10">
    <source>
        <dbReference type="PROSITE-ProRule" id="PRU10072"/>
    </source>
</evidence>
<evidence type="ECO:0000256" key="9">
    <source>
        <dbReference type="HAMAP-Rule" id="MF_00148"/>
    </source>
</evidence>
<dbReference type="InterPro" id="IPR018085">
    <property type="entry name" value="Ura-DNA_Glyclase_AS"/>
</dbReference>
<dbReference type="EMBL" id="LR794158">
    <property type="protein sequence ID" value="CAB3976313.1"/>
    <property type="molecule type" value="Genomic_DNA"/>
</dbReference>
<dbReference type="PANTHER" id="PTHR11264">
    <property type="entry name" value="URACIL-DNA GLYCOSYLASE"/>
    <property type="match status" value="1"/>
</dbReference>
<dbReference type="NCBIfam" id="NF003588">
    <property type="entry name" value="PRK05254.1-1"/>
    <property type="match status" value="1"/>
</dbReference>
<dbReference type="InterPro" id="IPR002043">
    <property type="entry name" value="UDG_fam1"/>
</dbReference>
<feature type="active site" description="Proton acceptor" evidence="9 10">
    <location>
        <position position="62"/>
    </location>
</feature>
<dbReference type="GO" id="GO:0004844">
    <property type="term" value="F:uracil DNA N-glycosylase activity"/>
    <property type="evidence" value="ECO:0007669"/>
    <property type="project" value="UniProtKB-UniRule"/>
</dbReference>
<keyword evidence="9" id="KW-0963">Cytoplasm</keyword>
<dbReference type="GO" id="GO:0097510">
    <property type="term" value="P:base-excision repair, AP site formation via deaminated base removal"/>
    <property type="evidence" value="ECO:0007669"/>
    <property type="project" value="TreeGrafter"/>
</dbReference>
<feature type="domain" description="Uracil-DNA glycosylase-like" evidence="12">
    <location>
        <begin position="47"/>
        <end position="207"/>
    </location>
</feature>
<dbReference type="InterPro" id="IPR036895">
    <property type="entry name" value="Uracil-DNA_glycosylase-like_sf"/>
</dbReference>
<organism evidence="13 14">
    <name type="scientific">Candidatus Azoamicus ciliaticola</name>
    <dbReference type="NCBI Taxonomy" id="2652803"/>
    <lineage>
        <taxon>Bacteria</taxon>
        <taxon>Pseudomonadati</taxon>
        <taxon>Pseudomonadota</taxon>
        <taxon>Gammaproteobacteria</taxon>
        <taxon>Candidatus Azoamicaceae</taxon>
        <taxon>Candidatus Azoamicus</taxon>
    </lineage>
</organism>
<comment type="similarity">
    <text evidence="3 9 11">Belongs to the uracil-DNA glycosylase (UDG) superfamily. UNG family.</text>
</comment>
<sequence length="220" mass="25122">MIESSWFLELKSEFSKPYFNNLLKFVESERKVKNIYPSDDNIFNCLNAAPYYKVRIVLIGQDPYCNFGQAHGLAFSVLPQCKLPSSLMNIYKELYMDLGVLPAKHGYLMKWANQGILLLNSSLTVEEGKPGSHFNIGWEVFTNNIIKKISSSGRKIIFVLFGKSAFEKIEFINCTKNIVITSAHPSPMSANKGFFGSRPFSKINFNLKLLKRQQINWCLD</sequence>
<dbReference type="CDD" id="cd10027">
    <property type="entry name" value="UDG-F1-like"/>
    <property type="match status" value="1"/>
</dbReference>
<evidence type="ECO:0000256" key="8">
    <source>
        <dbReference type="ARBA" id="ARBA00023204"/>
    </source>
</evidence>
<dbReference type="Gene3D" id="3.40.470.10">
    <property type="entry name" value="Uracil-DNA glycosylase-like domain"/>
    <property type="match status" value="1"/>
</dbReference>
<accession>A0A6J5JY90</accession>
<dbReference type="NCBIfam" id="NF003589">
    <property type="entry name" value="PRK05254.1-2"/>
    <property type="match status" value="1"/>
</dbReference>
<keyword evidence="13" id="KW-0326">Glycosidase</keyword>
<evidence type="ECO:0000256" key="5">
    <source>
        <dbReference type="ARBA" id="ARBA00018429"/>
    </source>
</evidence>